<sequence>MGDNEEKPIKVQAPTARKLGKHNNSQGEIVKSPKAADKGGEFSREMSASGEESGPISQEHVMKINHHNHRRVDKSVAGGGVILGGLATAFLVAVFCYIRATRRKPVEPCSPTGSIAFVGREKEVHGSPTNSSN</sequence>
<dbReference type="PANTHER" id="PTHR34558:SF9">
    <property type="entry name" value="F3L24.15 PROTEIN"/>
    <property type="match status" value="1"/>
</dbReference>
<dbReference type="AlphaFoldDB" id="A0A830D0Z5"/>
<keyword evidence="2" id="KW-0472">Membrane</keyword>
<dbReference type="Proteomes" id="UP000653305">
    <property type="component" value="Unassembled WGS sequence"/>
</dbReference>
<evidence type="ECO:0000256" key="1">
    <source>
        <dbReference type="SAM" id="MobiDB-lite"/>
    </source>
</evidence>
<gene>
    <name evidence="3" type="ORF">PHJA_002675800</name>
</gene>
<keyword evidence="4" id="KW-1185">Reference proteome</keyword>
<organism evidence="3 4">
    <name type="scientific">Phtheirospermum japonicum</name>
    <dbReference type="NCBI Taxonomy" id="374723"/>
    <lineage>
        <taxon>Eukaryota</taxon>
        <taxon>Viridiplantae</taxon>
        <taxon>Streptophyta</taxon>
        <taxon>Embryophyta</taxon>
        <taxon>Tracheophyta</taxon>
        <taxon>Spermatophyta</taxon>
        <taxon>Magnoliopsida</taxon>
        <taxon>eudicotyledons</taxon>
        <taxon>Gunneridae</taxon>
        <taxon>Pentapetalae</taxon>
        <taxon>asterids</taxon>
        <taxon>lamiids</taxon>
        <taxon>Lamiales</taxon>
        <taxon>Orobanchaceae</taxon>
        <taxon>Orobanchaceae incertae sedis</taxon>
        <taxon>Phtheirospermum</taxon>
    </lineage>
</organism>
<dbReference type="OrthoDB" id="686454at2759"/>
<evidence type="ECO:0000313" key="3">
    <source>
        <dbReference type="EMBL" id="GFQ05317.1"/>
    </source>
</evidence>
<proteinExistence type="predicted"/>
<protein>
    <submittedName>
        <fullName evidence="3">Uncharacterized protein</fullName>
    </submittedName>
</protein>
<dbReference type="EMBL" id="BMAC01001044">
    <property type="protein sequence ID" value="GFQ05317.1"/>
    <property type="molecule type" value="Genomic_DNA"/>
</dbReference>
<reference evidence="3" key="1">
    <citation type="submission" date="2020-07" db="EMBL/GenBank/DDBJ databases">
        <title>Ethylene signaling mediates host invasion by parasitic plants.</title>
        <authorList>
            <person name="Yoshida S."/>
        </authorList>
    </citation>
    <scope>NUCLEOTIDE SEQUENCE</scope>
    <source>
        <strain evidence="3">Okayama</strain>
    </source>
</reference>
<comment type="caution">
    <text evidence="3">The sequence shown here is derived from an EMBL/GenBank/DDBJ whole genome shotgun (WGS) entry which is preliminary data.</text>
</comment>
<evidence type="ECO:0000256" key="2">
    <source>
        <dbReference type="SAM" id="Phobius"/>
    </source>
</evidence>
<evidence type="ECO:0000313" key="4">
    <source>
        <dbReference type="Proteomes" id="UP000653305"/>
    </source>
</evidence>
<keyword evidence="2" id="KW-1133">Transmembrane helix</keyword>
<feature type="compositionally biased region" description="Basic and acidic residues" evidence="1">
    <location>
        <begin position="34"/>
        <end position="44"/>
    </location>
</feature>
<dbReference type="PANTHER" id="PTHR34558">
    <property type="entry name" value="EXPRESSED PROTEIN"/>
    <property type="match status" value="1"/>
</dbReference>
<feature type="region of interest" description="Disordered" evidence="1">
    <location>
        <begin position="1"/>
        <end position="58"/>
    </location>
</feature>
<accession>A0A830D0Z5</accession>
<keyword evidence="2" id="KW-0812">Transmembrane</keyword>
<name>A0A830D0Z5_9LAMI</name>
<feature type="transmembrane region" description="Helical" evidence="2">
    <location>
        <begin position="76"/>
        <end position="98"/>
    </location>
</feature>